<dbReference type="GO" id="GO:0004525">
    <property type="term" value="F:ribonuclease III activity"/>
    <property type="evidence" value="ECO:0007669"/>
    <property type="project" value="UniProtKB-UniRule"/>
</dbReference>
<keyword evidence="12 15" id="KW-0378">Hydrolase</keyword>
<dbReference type="SUPFAM" id="SSF54768">
    <property type="entry name" value="dsRNA-binding domain-like"/>
    <property type="match status" value="1"/>
</dbReference>
<dbReference type="GO" id="GO:0005737">
    <property type="term" value="C:cytoplasm"/>
    <property type="evidence" value="ECO:0007669"/>
    <property type="project" value="UniProtKB-SubCell"/>
</dbReference>
<comment type="function">
    <text evidence="15">Digests double-stranded RNA. Involved in the processing of primary rRNA transcript to yield the immediate precursors to the large and small rRNAs (23S and 16S). Processes some mRNAs, and tRNAs when they are encoded in the rRNA operon. Processes pre-crRNA and tracrRNA of type II CRISPR loci if present in the organism.</text>
</comment>
<keyword evidence="11 15" id="KW-0255">Endonuclease</keyword>
<evidence type="ECO:0000256" key="13">
    <source>
        <dbReference type="ARBA" id="ARBA00022842"/>
    </source>
</evidence>
<feature type="binding site" evidence="15">
    <location>
        <position position="113"/>
    </location>
    <ligand>
        <name>Mg(2+)</name>
        <dbReference type="ChEBI" id="CHEBI:18420"/>
    </ligand>
</feature>
<keyword evidence="7 15" id="KW-0507">mRNA processing</keyword>
<dbReference type="OrthoDB" id="9805026at2"/>
<accession>A0A0R0BV44</accession>
<dbReference type="PANTHER" id="PTHR11207:SF0">
    <property type="entry name" value="RIBONUCLEASE 3"/>
    <property type="match status" value="1"/>
</dbReference>
<comment type="catalytic activity">
    <reaction evidence="1 15">
        <text>Endonucleolytic cleavage to 5'-phosphomonoester.</text>
        <dbReference type="EC" id="3.1.26.3"/>
    </reaction>
</comment>
<dbReference type="GO" id="GO:0042802">
    <property type="term" value="F:identical protein binding"/>
    <property type="evidence" value="ECO:0007669"/>
    <property type="project" value="UniProtKB-ARBA"/>
</dbReference>
<dbReference type="AlphaFoldDB" id="A0A0R0BV44"/>
<dbReference type="PANTHER" id="PTHR11207">
    <property type="entry name" value="RIBONUCLEASE III"/>
    <property type="match status" value="1"/>
</dbReference>
<feature type="binding site" evidence="15">
    <location>
        <position position="116"/>
    </location>
    <ligand>
        <name>Mg(2+)</name>
        <dbReference type="ChEBI" id="CHEBI:18420"/>
    </ligand>
</feature>
<comment type="subcellular location">
    <subcellularLocation>
        <location evidence="2 15">Cytoplasm</location>
    </subcellularLocation>
</comment>
<evidence type="ECO:0000313" key="18">
    <source>
        <dbReference type="EMBL" id="EKT4443786.1"/>
    </source>
</evidence>
<keyword evidence="6 15" id="KW-0698">rRNA processing</keyword>
<dbReference type="CDD" id="cd00593">
    <property type="entry name" value="RIBOc"/>
    <property type="match status" value="1"/>
</dbReference>
<dbReference type="RefSeq" id="WP_032129847.1">
    <property type="nucleotide sequence ID" value="NZ_CP028358.1"/>
</dbReference>
<evidence type="ECO:0000259" key="16">
    <source>
        <dbReference type="PROSITE" id="PS50137"/>
    </source>
</evidence>
<reference evidence="19 20" key="1">
    <citation type="submission" date="2021-01" db="EMBL/GenBank/DDBJ databases">
        <title>Genome Characterization of a novel Stenotrophomonas isolate with high keratinase activity.</title>
        <authorList>
            <person name="Cao Z.-J."/>
        </authorList>
    </citation>
    <scope>NUCLEOTIDE SEQUENCE [LARGE SCALE GENOMIC DNA]</scope>
    <source>
        <strain evidence="19 20">DHHJ</strain>
    </source>
</reference>
<organism evidence="18 21">
    <name type="scientific">Stenotrophomonas maltophilia</name>
    <name type="common">Pseudomonas maltophilia</name>
    <name type="synonym">Xanthomonas maltophilia</name>
    <dbReference type="NCBI Taxonomy" id="40324"/>
    <lineage>
        <taxon>Bacteria</taxon>
        <taxon>Pseudomonadati</taxon>
        <taxon>Pseudomonadota</taxon>
        <taxon>Gammaproteobacteria</taxon>
        <taxon>Lysobacterales</taxon>
        <taxon>Lysobacteraceae</taxon>
        <taxon>Stenotrophomonas</taxon>
        <taxon>Stenotrophomonas maltophilia group</taxon>
    </lineage>
</organism>
<dbReference type="InterPro" id="IPR036389">
    <property type="entry name" value="RNase_III_sf"/>
</dbReference>
<evidence type="ECO:0000256" key="9">
    <source>
        <dbReference type="ARBA" id="ARBA00022722"/>
    </source>
</evidence>
<dbReference type="Proteomes" id="UP001214521">
    <property type="component" value="Unassembled WGS sequence"/>
</dbReference>
<evidence type="ECO:0000256" key="8">
    <source>
        <dbReference type="ARBA" id="ARBA00022694"/>
    </source>
</evidence>
<dbReference type="SMART" id="SM00535">
    <property type="entry name" value="RIBOc"/>
    <property type="match status" value="1"/>
</dbReference>
<comment type="subunit">
    <text evidence="4 15">Homodimer.</text>
</comment>
<dbReference type="NCBIfam" id="TIGR02191">
    <property type="entry name" value="RNaseIII"/>
    <property type="match status" value="1"/>
</dbReference>
<evidence type="ECO:0000256" key="14">
    <source>
        <dbReference type="ARBA" id="ARBA00022884"/>
    </source>
</evidence>
<dbReference type="GO" id="GO:0003725">
    <property type="term" value="F:double-stranded RNA binding"/>
    <property type="evidence" value="ECO:0007669"/>
    <property type="project" value="TreeGrafter"/>
</dbReference>
<dbReference type="GO" id="GO:0010468">
    <property type="term" value="P:regulation of gene expression"/>
    <property type="evidence" value="ECO:0007669"/>
    <property type="project" value="TreeGrafter"/>
</dbReference>
<feature type="active site" evidence="15">
    <location>
        <position position="116"/>
    </location>
</feature>
<dbReference type="GO" id="GO:0046872">
    <property type="term" value="F:metal ion binding"/>
    <property type="evidence" value="ECO:0007669"/>
    <property type="project" value="UniProtKB-KW"/>
</dbReference>
<dbReference type="FunFam" id="3.30.160.20:FF:000003">
    <property type="entry name" value="Ribonuclease 3"/>
    <property type="match status" value="1"/>
</dbReference>
<evidence type="ECO:0000256" key="10">
    <source>
        <dbReference type="ARBA" id="ARBA00022723"/>
    </source>
</evidence>
<dbReference type="SUPFAM" id="SSF69065">
    <property type="entry name" value="RNase III domain-like"/>
    <property type="match status" value="1"/>
</dbReference>
<keyword evidence="8 15" id="KW-0819">tRNA processing</keyword>
<proteinExistence type="inferred from homology"/>
<evidence type="ECO:0000256" key="7">
    <source>
        <dbReference type="ARBA" id="ARBA00022664"/>
    </source>
</evidence>
<reference evidence="18" key="2">
    <citation type="submission" date="2022-07" db="EMBL/GenBank/DDBJ databases">
        <authorList>
            <consortium name="Clinical and Environmental Microbiology Branch: Whole genome sequencing antimicrobial resistance pathogens in the healthcare setting"/>
        </authorList>
    </citation>
    <scope>NUCLEOTIDE SEQUENCE</scope>
    <source>
        <strain evidence="18">Stenotrophomonas_maltophilia_2021CK-00905</strain>
    </source>
</reference>
<keyword evidence="15" id="KW-0699">rRNA-binding</keyword>
<dbReference type="PROSITE" id="PS00517">
    <property type="entry name" value="RNASE_3_1"/>
    <property type="match status" value="1"/>
</dbReference>
<dbReference type="GO" id="GO:0008033">
    <property type="term" value="P:tRNA processing"/>
    <property type="evidence" value="ECO:0007669"/>
    <property type="project" value="UniProtKB-KW"/>
</dbReference>
<keyword evidence="14 15" id="KW-0694">RNA-binding</keyword>
<dbReference type="GO" id="GO:0006364">
    <property type="term" value="P:rRNA processing"/>
    <property type="evidence" value="ECO:0007669"/>
    <property type="project" value="UniProtKB-UniRule"/>
</dbReference>
<evidence type="ECO:0000259" key="17">
    <source>
        <dbReference type="PROSITE" id="PS50142"/>
    </source>
</evidence>
<evidence type="ECO:0000256" key="12">
    <source>
        <dbReference type="ARBA" id="ARBA00022801"/>
    </source>
</evidence>
<dbReference type="PROSITE" id="PS50142">
    <property type="entry name" value="RNASE_3_2"/>
    <property type="match status" value="1"/>
</dbReference>
<keyword evidence="5 15" id="KW-0963">Cytoplasm</keyword>
<dbReference type="EMBL" id="ABLOMU010000108">
    <property type="protein sequence ID" value="EKT4443786.1"/>
    <property type="molecule type" value="Genomic_DNA"/>
</dbReference>
<protein>
    <recommendedName>
        <fullName evidence="15">Ribonuclease 3</fullName>
        <ecNumber evidence="15">3.1.26.3</ecNumber>
    </recommendedName>
    <alternativeName>
        <fullName evidence="15">Ribonuclease III</fullName>
        <shortName evidence="15">RNase III</shortName>
    </alternativeName>
</protein>
<evidence type="ECO:0000313" key="21">
    <source>
        <dbReference type="Proteomes" id="UP001214521"/>
    </source>
</evidence>
<dbReference type="CDD" id="cd10845">
    <property type="entry name" value="DSRM_RNAse_III_family"/>
    <property type="match status" value="1"/>
</dbReference>
<dbReference type="GO" id="GO:0019843">
    <property type="term" value="F:rRNA binding"/>
    <property type="evidence" value="ECO:0007669"/>
    <property type="project" value="UniProtKB-KW"/>
</dbReference>
<feature type="active site" evidence="15">
    <location>
        <position position="44"/>
    </location>
</feature>
<evidence type="ECO:0000313" key="19">
    <source>
        <dbReference type="EMBL" id="QQQ41435.1"/>
    </source>
</evidence>
<sequence>MPSKFIQRGDLIGHAFSDPALLKQALTHRSAGAPHNERLEFLGDSIVNMMAAEALYRRWPKADEGAMTRARAELVREGALAVIGRTLELGERLTLGPGEMKSGGHRRDSILADAVEAVVAAIYLDAGFEACRAVVLPWFSASIEALPASGRPEKDPKTRLQEWLQARQKALPQYELVSESGDDHAKHFRVRCNVADPAASTEGEGASRRLAEQQAAAAVLEQLDSK</sequence>
<feature type="domain" description="DRBM" evidence="16">
    <location>
        <begin position="155"/>
        <end position="225"/>
    </location>
</feature>
<keyword evidence="10 15" id="KW-0479">Metal-binding</keyword>
<keyword evidence="13 15" id="KW-0460">Magnesium</keyword>
<keyword evidence="9 15" id="KW-0540">Nuclease</keyword>
<evidence type="ECO:0000256" key="4">
    <source>
        <dbReference type="ARBA" id="ARBA00011738"/>
    </source>
</evidence>
<name>A0A0R0BV44_STEMA</name>
<dbReference type="InterPro" id="IPR014720">
    <property type="entry name" value="dsRBD_dom"/>
</dbReference>
<evidence type="ECO:0000256" key="1">
    <source>
        <dbReference type="ARBA" id="ARBA00000109"/>
    </source>
</evidence>
<dbReference type="Gene3D" id="3.30.160.20">
    <property type="match status" value="1"/>
</dbReference>
<dbReference type="HAMAP" id="MF_00104">
    <property type="entry name" value="RNase_III"/>
    <property type="match status" value="1"/>
</dbReference>
<dbReference type="InterPro" id="IPR000999">
    <property type="entry name" value="RNase_III_dom"/>
</dbReference>
<evidence type="ECO:0000256" key="11">
    <source>
        <dbReference type="ARBA" id="ARBA00022759"/>
    </source>
</evidence>
<gene>
    <name evidence="15 18" type="primary">rnc</name>
    <name evidence="19" type="ORF">JJL50_15970</name>
    <name evidence="18" type="ORF">QEK83_004496</name>
</gene>
<evidence type="ECO:0000256" key="15">
    <source>
        <dbReference type="HAMAP-Rule" id="MF_00104"/>
    </source>
</evidence>
<dbReference type="SMART" id="SM00358">
    <property type="entry name" value="DSRM"/>
    <property type="match status" value="1"/>
</dbReference>
<dbReference type="FunFam" id="1.10.1520.10:FF:000001">
    <property type="entry name" value="Ribonuclease 3"/>
    <property type="match status" value="1"/>
</dbReference>
<dbReference type="InterPro" id="IPR011907">
    <property type="entry name" value="RNase_III"/>
</dbReference>
<evidence type="ECO:0000256" key="6">
    <source>
        <dbReference type="ARBA" id="ARBA00022552"/>
    </source>
</evidence>
<comment type="cofactor">
    <cofactor evidence="15">
        <name>Mg(2+)</name>
        <dbReference type="ChEBI" id="CHEBI:18420"/>
    </cofactor>
</comment>
<dbReference type="EMBL" id="CP067993">
    <property type="protein sequence ID" value="QQQ41435.1"/>
    <property type="molecule type" value="Genomic_DNA"/>
</dbReference>
<dbReference type="PROSITE" id="PS50137">
    <property type="entry name" value="DS_RBD"/>
    <property type="match status" value="1"/>
</dbReference>
<feature type="domain" description="RNase III" evidence="17">
    <location>
        <begin position="12"/>
        <end position="127"/>
    </location>
</feature>
<dbReference type="GO" id="GO:0006397">
    <property type="term" value="P:mRNA processing"/>
    <property type="evidence" value="ECO:0007669"/>
    <property type="project" value="UniProtKB-UniRule"/>
</dbReference>
<feature type="binding site" evidence="15">
    <location>
        <position position="40"/>
    </location>
    <ligand>
        <name>Mg(2+)</name>
        <dbReference type="ChEBI" id="CHEBI:18420"/>
    </ligand>
</feature>
<evidence type="ECO:0000256" key="3">
    <source>
        <dbReference type="ARBA" id="ARBA00010183"/>
    </source>
</evidence>
<comment type="similarity">
    <text evidence="3">Belongs to the ribonuclease III family.</text>
</comment>
<evidence type="ECO:0000256" key="2">
    <source>
        <dbReference type="ARBA" id="ARBA00004496"/>
    </source>
</evidence>
<evidence type="ECO:0000313" key="20">
    <source>
        <dbReference type="Proteomes" id="UP000596095"/>
    </source>
</evidence>
<dbReference type="Pfam" id="PF14622">
    <property type="entry name" value="Ribonucleas_3_3"/>
    <property type="match status" value="1"/>
</dbReference>
<evidence type="ECO:0000256" key="5">
    <source>
        <dbReference type="ARBA" id="ARBA00022490"/>
    </source>
</evidence>
<dbReference type="Proteomes" id="UP000596095">
    <property type="component" value="Chromosome"/>
</dbReference>
<dbReference type="EC" id="3.1.26.3" evidence="15"/>
<dbReference type="Pfam" id="PF00035">
    <property type="entry name" value="dsrm"/>
    <property type="match status" value="1"/>
</dbReference>
<dbReference type="Gene3D" id="1.10.1520.10">
    <property type="entry name" value="Ribonuclease III domain"/>
    <property type="match status" value="1"/>
</dbReference>